<dbReference type="PANTHER" id="PTHR11662:SF285">
    <property type="entry name" value="HEXURONATE TRANSPORTER"/>
    <property type="match status" value="1"/>
</dbReference>
<feature type="transmembrane region" description="Helical" evidence="6">
    <location>
        <begin position="323"/>
        <end position="344"/>
    </location>
</feature>
<dbReference type="Gene3D" id="1.20.1250.20">
    <property type="entry name" value="MFS general substrate transporter like domains"/>
    <property type="match status" value="2"/>
</dbReference>
<organism evidence="8 9">
    <name type="scientific">Steroidobacter agaridevorans</name>
    <dbReference type="NCBI Taxonomy" id="2695856"/>
    <lineage>
        <taxon>Bacteria</taxon>
        <taxon>Pseudomonadati</taxon>
        <taxon>Pseudomonadota</taxon>
        <taxon>Gammaproteobacteria</taxon>
        <taxon>Steroidobacterales</taxon>
        <taxon>Steroidobacteraceae</taxon>
        <taxon>Steroidobacter</taxon>
    </lineage>
</organism>
<dbReference type="InterPro" id="IPR036259">
    <property type="entry name" value="MFS_trans_sf"/>
</dbReference>
<dbReference type="AlphaFoldDB" id="A0A829YBC0"/>
<dbReference type="InterPro" id="IPR011701">
    <property type="entry name" value="MFS"/>
</dbReference>
<dbReference type="PROSITE" id="PS50850">
    <property type="entry name" value="MFS"/>
    <property type="match status" value="1"/>
</dbReference>
<protein>
    <submittedName>
        <fullName evidence="8">MFS transporter</fullName>
    </submittedName>
</protein>
<evidence type="ECO:0000256" key="2">
    <source>
        <dbReference type="ARBA" id="ARBA00022692"/>
    </source>
</evidence>
<dbReference type="CDD" id="cd17319">
    <property type="entry name" value="MFS_ExuT_GudP_like"/>
    <property type="match status" value="1"/>
</dbReference>
<feature type="transmembrane region" description="Helical" evidence="6">
    <location>
        <begin position="356"/>
        <end position="376"/>
    </location>
</feature>
<evidence type="ECO:0000313" key="9">
    <source>
        <dbReference type="Proteomes" id="UP000445000"/>
    </source>
</evidence>
<feature type="transmembrane region" description="Helical" evidence="6">
    <location>
        <begin position="178"/>
        <end position="198"/>
    </location>
</feature>
<proteinExistence type="inferred from homology"/>
<dbReference type="Proteomes" id="UP000445000">
    <property type="component" value="Unassembled WGS sequence"/>
</dbReference>
<dbReference type="GO" id="GO:0016020">
    <property type="term" value="C:membrane"/>
    <property type="evidence" value="ECO:0007669"/>
    <property type="project" value="UniProtKB-SubCell"/>
</dbReference>
<reference evidence="9" key="1">
    <citation type="submission" date="2020-01" db="EMBL/GenBank/DDBJ databases">
        <title>'Steroidobacter agaridevorans' sp. nov., agar-degrading bacteria isolated from rhizosphere soils.</title>
        <authorList>
            <person name="Ikenaga M."/>
            <person name="Kataoka M."/>
            <person name="Murouchi A."/>
            <person name="Katsuragi S."/>
            <person name="Sakai M."/>
        </authorList>
    </citation>
    <scope>NUCLEOTIDE SEQUENCE [LARGE SCALE GENOMIC DNA]</scope>
    <source>
        <strain evidence="9">YU21-B</strain>
    </source>
</reference>
<evidence type="ECO:0000256" key="1">
    <source>
        <dbReference type="ARBA" id="ARBA00004141"/>
    </source>
</evidence>
<feature type="transmembrane region" description="Helical" evidence="6">
    <location>
        <begin position="89"/>
        <end position="108"/>
    </location>
</feature>
<keyword evidence="3 6" id="KW-1133">Transmembrane helix</keyword>
<dbReference type="InterPro" id="IPR050382">
    <property type="entry name" value="MFS_Na/Anion_cotransporter"/>
</dbReference>
<evidence type="ECO:0000313" key="8">
    <source>
        <dbReference type="EMBL" id="GFE79976.1"/>
    </source>
</evidence>
<feature type="transmembrane region" description="Helical" evidence="6">
    <location>
        <begin position="382"/>
        <end position="404"/>
    </location>
</feature>
<keyword evidence="2 6" id="KW-0812">Transmembrane</keyword>
<keyword evidence="4 6" id="KW-0472">Membrane</keyword>
<comment type="caution">
    <text evidence="8">The sequence shown here is derived from an EMBL/GenBank/DDBJ whole genome shotgun (WGS) entry which is preliminary data.</text>
</comment>
<dbReference type="PANTHER" id="PTHR11662">
    <property type="entry name" value="SOLUTE CARRIER FAMILY 17"/>
    <property type="match status" value="1"/>
</dbReference>
<feature type="transmembrane region" description="Helical" evidence="6">
    <location>
        <begin position="58"/>
        <end position="77"/>
    </location>
</feature>
<dbReference type="EMBL" id="BLJN01000002">
    <property type="protein sequence ID" value="GFE79976.1"/>
    <property type="molecule type" value="Genomic_DNA"/>
</dbReference>
<evidence type="ECO:0000259" key="7">
    <source>
        <dbReference type="PROSITE" id="PS50850"/>
    </source>
</evidence>
<feature type="transmembrane region" description="Helical" evidence="6">
    <location>
        <begin position="256"/>
        <end position="276"/>
    </location>
</feature>
<feature type="domain" description="Major facilitator superfamily (MFS) profile" evidence="7">
    <location>
        <begin position="24"/>
        <end position="410"/>
    </location>
</feature>
<dbReference type="SUPFAM" id="SSF103473">
    <property type="entry name" value="MFS general substrate transporter"/>
    <property type="match status" value="1"/>
</dbReference>
<sequence>MQAPAVATNEAEAGVRASKLRWAILAMLFAATVLNYVDRQTLSILASSVQQDLGIDDVGYARIVQYFLIAYAISYLFAGWVTDKLGARVSLALFLGWWSLANMATGWVRNAGQLGFARLMLGVGEPGVYTAGPKAVAEHFPPAERGFALGVYTAGAMVGATIAPPLIAWLALSYGWRAAFVITGAAGFVWLVVWLFVYRSPDGAQPARTTEPIAWGSILRDRRVWGLGAARLIADPVWYFYLFWFPKYLTDDRGMTLIQVASLAWIVYLAADLGSIGGGWFSGRLIRGGIAPPRSRLIAMGCAALVAPLGMLIALKLGTAPTLALGALVAFAHLVFQVNIGVLVVDLFPMRNVATVFGLIAAGSAFGGFASTYVVGQLASTGAYSGIFLLMGMLHPAAWLIAWLSTRGKQ</sequence>
<evidence type="ECO:0000256" key="6">
    <source>
        <dbReference type="SAM" id="Phobius"/>
    </source>
</evidence>
<accession>A0A829YBC0</accession>
<feature type="transmembrane region" description="Helical" evidence="6">
    <location>
        <begin position="149"/>
        <end position="172"/>
    </location>
</feature>
<name>A0A829YBC0_9GAMM</name>
<evidence type="ECO:0000256" key="5">
    <source>
        <dbReference type="ARBA" id="ARBA00038514"/>
    </source>
</evidence>
<dbReference type="InterPro" id="IPR020846">
    <property type="entry name" value="MFS_dom"/>
</dbReference>
<dbReference type="RefSeq" id="WP_161811724.1">
    <property type="nucleotide sequence ID" value="NZ_BLJN01000002.1"/>
</dbReference>
<dbReference type="GO" id="GO:0015134">
    <property type="term" value="F:hexuronate transmembrane transporter activity"/>
    <property type="evidence" value="ECO:0007669"/>
    <property type="project" value="TreeGrafter"/>
</dbReference>
<dbReference type="Pfam" id="PF07690">
    <property type="entry name" value="MFS_1"/>
    <property type="match status" value="1"/>
</dbReference>
<gene>
    <name evidence="8" type="ORF">GCM10011487_19760</name>
</gene>
<comment type="subcellular location">
    <subcellularLocation>
        <location evidence="1">Membrane</location>
        <topology evidence="1">Multi-pass membrane protein</topology>
    </subcellularLocation>
</comment>
<comment type="similarity">
    <text evidence="5">Belongs to the major facilitator superfamily. Phthalate permease family.</text>
</comment>
<feature type="transmembrane region" description="Helical" evidence="6">
    <location>
        <begin position="297"/>
        <end position="317"/>
    </location>
</feature>
<feature type="transmembrane region" description="Helical" evidence="6">
    <location>
        <begin position="224"/>
        <end position="244"/>
    </location>
</feature>
<evidence type="ECO:0000256" key="4">
    <source>
        <dbReference type="ARBA" id="ARBA00023136"/>
    </source>
</evidence>
<evidence type="ECO:0000256" key="3">
    <source>
        <dbReference type="ARBA" id="ARBA00022989"/>
    </source>
</evidence>
<feature type="transmembrane region" description="Helical" evidence="6">
    <location>
        <begin position="20"/>
        <end position="37"/>
    </location>
</feature>
<keyword evidence="9" id="KW-1185">Reference proteome</keyword>